<dbReference type="Proteomes" id="UP000037460">
    <property type="component" value="Unassembled WGS sequence"/>
</dbReference>
<keyword evidence="1" id="KW-0732">Signal</keyword>
<dbReference type="InterPro" id="IPR052514">
    <property type="entry name" value="SAM-dependent_MTase"/>
</dbReference>
<dbReference type="AlphaFoldDB" id="A0A0M0K3D7"/>
<proteinExistence type="predicted"/>
<dbReference type="InterPro" id="IPR006342">
    <property type="entry name" value="FkbM_mtfrase"/>
</dbReference>
<sequence length="614" mass="67375">MRQGFRLWLCALLFLAPAALGSEERRPRRLRKLRRLGRGAATPVQGGMCDDSCEDHAKNGRCDDGSAAIALPSPAQEHRIYCALGTDCSDCGSVPRRPPPAKLKEMMPQPGDGVPTEPLPPQGLTGVPLLRERKVEVHAAWTKTQPSFLMPYTNPREDFDVSENMHTKRAVEPLYNLYWHRLSQQCCANGGLMLDVGANFGYYSFYAAKMGCRVVAWEPIPIFRAFVEAGLALNNLTHRVHLRSNVVSDVGGKSIQMTVPQRGIWGTASVGGLNVDPSIRSTTYTVTARSETLDQVVTEQPCMKVLTTAPPSPQVVTEQPCIMKLDVEGYEPTVLKGAAKLLAKYPPRAILTEYTPLQVLRSCSPSAAKLLAKYPPEAILTEYTPGVQERGRSWSQLADYPASLRKFEKAGYQIWHLVGTSKGRAEVGDLGDLGDWSKAEQPCMQVLTTAPQSPQVGDWSKAVLPALAEVTPDTLRAEELNARNMIADNGKGGNSFMVPWDLHPLSLHAEFAHNTDLLLTLTPGIVQRSHVVGINATSPMGLGGGLCVHTLRDGTASEMIGRLCTHEKRNESIAASIAIAEKERPIKSADTWHAHVWRESQQWTLEGPMHTYNR</sequence>
<protein>
    <recommendedName>
        <fullName evidence="2">Methyltransferase FkbM domain-containing protein</fullName>
    </recommendedName>
</protein>
<dbReference type="Gene3D" id="3.40.50.150">
    <property type="entry name" value="Vaccinia Virus protein VP39"/>
    <property type="match status" value="1"/>
</dbReference>
<keyword evidence="4" id="KW-1185">Reference proteome</keyword>
<accession>A0A0M0K3D7</accession>
<gene>
    <name evidence="3" type="ORF">Ctob_009960</name>
</gene>
<dbReference type="EMBL" id="JWZX01001654">
    <property type="protein sequence ID" value="KOO32898.1"/>
    <property type="molecule type" value="Genomic_DNA"/>
</dbReference>
<dbReference type="PANTHER" id="PTHR34203:SF13">
    <property type="entry name" value="EXPRESSED PROTEIN"/>
    <property type="match status" value="1"/>
</dbReference>
<comment type="caution">
    <text evidence="3">The sequence shown here is derived from an EMBL/GenBank/DDBJ whole genome shotgun (WGS) entry which is preliminary data.</text>
</comment>
<name>A0A0M0K3D7_9EUKA</name>
<feature type="signal peptide" evidence="1">
    <location>
        <begin position="1"/>
        <end position="21"/>
    </location>
</feature>
<evidence type="ECO:0000259" key="2">
    <source>
        <dbReference type="Pfam" id="PF05050"/>
    </source>
</evidence>
<dbReference type="InterPro" id="IPR029063">
    <property type="entry name" value="SAM-dependent_MTases_sf"/>
</dbReference>
<evidence type="ECO:0000313" key="3">
    <source>
        <dbReference type="EMBL" id="KOO32898.1"/>
    </source>
</evidence>
<dbReference type="Pfam" id="PF05050">
    <property type="entry name" value="Methyltransf_21"/>
    <property type="match status" value="1"/>
</dbReference>
<evidence type="ECO:0000256" key="1">
    <source>
        <dbReference type="SAM" id="SignalP"/>
    </source>
</evidence>
<dbReference type="PANTHER" id="PTHR34203">
    <property type="entry name" value="METHYLTRANSFERASE, FKBM FAMILY PROTEIN"/>
    <property type="match status" value="1"/>
</dbReference>
<reference evidence="4" key="1">
    <citation type="journal article" date="2015" name="PLoS Genet.">
        <title>Genome Sequence and Transcriptome Analyses of Chrysochromulina tobin: Metabolic Tools for Enhanced Algal Fitness in the Prominent Order Prymnesiales (Haptophyceae).</title>
        <authorList>
            <person name="Hovde B.T."/>
            <person name="Deodato C.R."/>
            <person name="Hunsperger H.M."/>
            <person name="Ryken S.A."/>
            <person name="Yost W."/>
            <person name="Jha R.K."/>
            <person name="Patterson J."/>
            <person name="Monnat R.J. Jr."/>
            <person name="Barlow S.B."/>
            <person name="Starkenburg S.R."/>
            <person name="Cattolico R.A."/>
        </authorList>
    </citation>
    <scope>NUCLEOTIDE SEQUENCE</scope>
    <source>
        <strain evidence="4">CCMP291</strain>
    </source>
</reference>
<dbReference type="OrthoDB" id="411251at2759"/>
<dbReference type="SUPFAM" id="SSF53335">
    <property type="entry name" value="S-adenosyl-L-methionine-dependent methyltransferases"/>
    <property type="match status" value="1"/>
</dbReference>
<organism evidence="3 4">
    <name type="scientific">Chrysochromulina tobinii</name>
    <dbReference type="NCBI Taxonomy" id="1460289"/>
    <lineage>
        <taxon>Eukaryota</taxon>
        <taxon>Haptista</taxon>
        <taxon>Haptophyta</taxon>
        <taxon>Prymnesiophyceae</taxon>
        <taxon>Prymnesiales</taxon>
        <taxon>Chrysochromulinaceae</taxon>
        <taxon>Chrysochromulina</taxon>
    </lineage>
</organism>
<feature type="chain" id="PRO_5005602429" description="Methyltransferase FkbM domain-containing protein" evidence="1">
    <location>
        <begin position="22"/>
        <end position="614"/>
    </location>
</feature>
<evidence type="ECO:0000313" key="4">
    <source>
        <dbReference type="Proteomes" id="UP000037460"/>
    </source>
</evidence>
<feature type="domain" description="Methyltransferase FkbM" evidence="2">
    <location>
        <begin position="195"/>
        <end position="357"/>
    </location>
</feature>